<name>D3BNK5_HETP5</name>
<dbReference type="Proteomes" id="UP000001396">
    <property type="component" value="Unassembled WGS sequence"/>
</dbReference>
<dbReference type="InParanoid" id="D3BNK5"/>
<dbReference type="EMBL" id="ADBJ01000044">
    <property type="protein sequence ID" value="EFA76956.1"/>
    <property type="molecule type" value="Genomic_DNA"/>
</dbReference>
<dbReference type="RefSeq" id="XP_020429088.1">
    <property type="nucleotide sequence ID" value="XM_020580501.1"/>
</dbReference>
<gene>
    <name evidence="1" type="ORF">PPL_09708</name>
</gene>
<dbReference type="AlphaFoldDB" id="D3BNK5"/>
<evidence type="ECO:0000313" key="1">
    <source>
        <dbReference type="EMBL" id="EFA76956.1"/>
    </source>
</evidence>
<dbReference type="GeneID" id="31365183"/>
<sequence>MSKRSYDTIVQNKWESSKERAVKLFSSSASGNQAKSTLSLDCQLPRTAHSLQTIGEPVISIVRLGSSGTITWDLLCSYAKAERSAFIEAYQWIYQLIGGSDHPFESAVRLIESGITIDNFKYLVEQSYQYSYNDFIAAIDYHLPLFEMFMEQPITPKIYKEIKERSLLILGSKNNSFVINSLLDKKEDVFDGKTYWCYYDFFPTTPLDLKVLKRFHDRNLISKDSYIINKLVPYRIEKIPDLEVYSFWLDNYLDRQLDFQIAFDKLQENYNNHPLNVSTEHPFDILKAIAQDIFNISSSPVEVNLTTFDTSSVGIPKLDSELEFHYGNISEFPPTKSTEMEQYMNEYYPLVLKGWEPFMPDDDKQLPIVQYLLEITYPLLSVNGATAYRLESIFKSFTFYIAVGNGLMEIVQFMNSKVSSSSFDSAWIDKYGLPIETALFNRQYDMMEYLLQTRPTEKLTKENIEMIGEYGDTYAYRIFLQHSPDNFCINELIYLAGVNGRVALINLVLSDGKLTKYIHSQTIGLKGRWYVVKAFMNSSDSQLNKTNFIHSIFRNSAKKNNLPILKLINQHYSSYLVNVKVDQVSIVECVNNNGYETIKFLSDFIYIDTKYLREVMHKSPEWLATFKTLMEKNKNKKIYCL</sequence>
<comment type="caution">
    <text evidence="1">The sequence shown here is derived from an EMBL/GenBank/DDBJ whole genome shotgun (WGS) entry which is preliminary data.</text>
</comment>
<proteinExistence type="predicted"/>
<keyword evidence="2" id="KW-1185">Reference proteome</keyword>
<evidence type="ECO:0000313" key="2">
    <source>
        <dbReference type="Proteomes" id="UP000001396"/>
    </source>
</evidence>
<reference evidence="1 2" key="1">
    <citation type="journal article" date="2011" name="Genome Res.">
        <title>Phylogeny-wide analysis of social amoeba genomes highlights ancient origins for complex intercellular communication.</title>
        <authorList>
            <person name="Heidel A.J."/>
            <person name="Lawal H.M."/>
            <person name="Felder M."/>
            <person name="Schilde C."/>
            <person name="Helps N.R."/>
            <person name="Tunggal B."/>
            <person name="Rivero F."/>
            <person name="John U."/>
            <person name="Schleicher M."/>
            <person name="Eichinger L."/>
            <person name="Platzer M."/>
            <person name="Noegel A.A."/>
            <person name="Schaap P."/>
            <person name="Gloeckner G."/>
        </authorList>
    </citation>
    <scope>NUCLEOTIDE SEQUENCE [LARGE SCALE GENOMIC DNA]</scope>
    <source>
        <strain evidence="2">ATCC 26659 / Pp 5 / PN500</strain>
    </source>
</reference>
<protein>
    <submittedName>
        <fullName evidence="1">Uncharacterized protein</fullName>
    </submittedName>
</protein>
<accession>D3BNK5</accession>
<organism evidence="1 2">
    <name type="scientific">Heterostelium pallidum (strain ATCC 26659 / Pp 5 / PN500)</name>
    <name type="common">Cellular slime mold</name>
    <name type="synonym">Polysphondylium pallidum</name>
    <dbReference type="NCBI Taxonomy" id="670386"/>
    <lineage>
        <taxon>Eukaryota</taxon>
        <taxon>Amoebozoa</taxon>
        <taxon>Evosea</taxon>
        <taxon>Eumycetozoa</taxon>
        <taxon>Dictyostelia</taxon>
        <taxon>Acytosteliales</taxon>
        <taxon>Acytosteliaceae</taxon>
        <taxon>Heterostelium</taxon>
    </lineage>
</organism>